<keyword evidence="2 5" id="KW-0547">Nucleotide-binding</keyword>
<organism evidence="6 7">
    <name type="scientific">Escallonia rubra</name>
    <dbReference type="NCBI Taxonomy" id="112253"/>
    <lineage>
        <taxon>Eukaryota</taxon>
        <taxon>Viridiplantae</taxon>
        <taxon>Streptophyta</taxon>
        <taxon>Embryophyta</taxon>
        <taxon>Tracheophyta</taxon>
        <taxon>Spermatophyta</taxon>
        <taxon>Magnoliopsida</taxon>
        <taxon>eudicotyledons</taxon>
        <taxon>Gunneridae</taxon>
        <taxon>Pentapetalae</taxon>
        <taxon>asterids</taxon>
        <taxon>campanulids</taxon>
        <taxon>Escalloniales</taxon>
        <taxon>Escalloniaceae</taxon>
        <taxon>Escallonia</taxon>
    </lineage>
</organism>
<dbReference type="SUPFAM" id="SSF81383">
    <property type="entry name" value="F-box domain"/>
    <property type="match status" value="1"/>
</dbReference>
<dbReference type="Proteomes" id="UP001187471">
    <property type="component" value="Unassembled WGS sequence"/>
</dbReference>
<dbReference type="InterPro" id="IPR036047">
    <property type="entry name" value="F-box-like_dom_sf"/>
</dbReference>
<evidence type="ECO:0000256" key="4">
    <source>
        <dbReference type="ARBA" id="ARBA00023016"/>
    </source>
</evidence>
<dbReference type="AlphaFoldDB" id="A0AA88R5J1"/>
<keyword evidence="3 5" id="KW-0067">ATP-binding</keyword>
<dbReference type="EMBL" id="JAVXUO010001493">
    <property type="protein sequence ID" value="KAK2981672.1"/>
    <property type="molecule type" value="Genomic_DNA"/>
</dbReference>
<comment type="caution">
    <text evidence="6">The sequence shown here is derived from an EMBL/GenBank/DDBJ whole genome shotgun (WGS) entry which is preliminary data.</text>
</comment>
<evidence type="ECO:0000256" key="5">
    <source>
        <dbReference type="RuleBase" id="RU003322"/>
    </source>
</evidence>
<proteinExistence type="inferred from homology"/>
<dbReference type="InterPro" id="IPR043129">
    <property type="entry name" value="ATPase_NBD"/>
</dbReference>
<dbReference type="Gene3D" id="1.20.1280.50">
    <property type="match status" value="1"/>
</dbReference>
<dbReference type="GO" id="GO:0005524">
    <property type="term" value="F:ATP binding"/>
    <property type="evidence" value="ECO:0007669"/>
    <property type="project" value="UniProtKB-KW"/>
</dbReference>
<evidence type="ECO:0000256" key="2">
    <source>
        <dbReference type="ARBA" id="ARBA00022741"/>
    </source>
</evidence>
<dbReference type="SUPFAM" id="SSF53067">
    <property type="entry name" value="Actin-like ATPase domain"/>
    <property type="match status" value="2"/>
</dbReference>
<dbReference type="PROSITE" id="PS00329">
    <property type="entry name" value="HSP70_2"/>
    <property type="match status" value="1"/>
</dbReference>
<accession>A0AA88R5J1</accession>
<keyword evidence="7" id="KW-1185">Reference proteome</keyword>
<evidence type="ECO:0000313" key="6">
    <source>
        <dbReference type="EMBL" id="KAK2981672.1"/>
    </source>
</evidence>
<dbReference type="PROSITE" id="PS00297">
    <property type="entry name" value="HSP70_1"/>
    <property type="match status" value="1"/>
</dbReference>
<protein>
    <submittedName>
        <fullName evidence="6">Uncharacterized protein</fullName>
    </submittedName>
</protein>
<sequence length="619" mass="68276">MNKATTQYQSLLIEEDEKIQETTSIGIASYSGHAKTEATMRYEEEVLRIKKYYFPTRGNQELEYIKYLQNFGPTAGSPFLRNFSKQIPLLNVTRSLYFPSSSFTPFPPPHFSLSVCFSGKCESPAVGVDLGTTYSCVALCKSDGTVEAIANELGNNTTPSYVAFTGTGSLTGEAAKDQAVLNPANTVFDSKRLIETAEAYLRMTVQKVVVTVPAYFSDSQRQATRQAGVLSGLNILDIVDEPIAAALAYGVERKAENVSEKNVIIFDLGGGTLDVSLLTIEGDKFVVKATAGDAYLGGEDFENRMVDPYVLELKQKHMDISGNPRALWRLRTACERAKRALFEELNNDLFMKCMEPVKKCLTEAKVDKSSVHDVVLVGGSTRIPKVEQLLQDYFDGKEVCESINPDEDVACGAVVHAAILTGESFNKDWALLPPDLLSLILVKLDHLFDSVRFGAVCTHWHSVAVKDLDLTSITNARANQLPLIHNVYTTNPTETCNVYSVTEGRVLRFRVPMPPGMAPPQRDHANAEWLVTVDESFMIPIFHDPLPPPVPNKSAALLMPGTADLMWLTNFTESMGRPKYTALLIKYPPSSPEEYLPLVEAMFDTAVEFAATVKGIDFD</sequence>
<dbReference type="Gene3D" id="3.90.640.10">
    <property type="entry name" value="Actin, Chain A, domain 4"/>
    <property type="match status" value="2"/>
</dbReference>
<dbReference type="FunFam" id="3.30.420.40:FF:000535">
    <property type="entry name" value="Heat shock 70 kDa protein 1A"/>
    <property type="match status" value="1"/>
</dbReference>
<dbReference type="Gene3D" id="3.30.420.40">
    <property type="match status" value="5"/>
</dbReference>
<evidence type="ECO:0000256" key="1">
    <source>
        <dbReference type="ARBA" id="ARBA00007381"/>
    </source>
</evidence>
<reference evidence="6" key="1">
    <citation type="submission" date="2022-12" db="EMBL/GenBank/DDBJ databases">
        <title>Draft genome assemblies for two species of Escallonia (Escalloniales).</title>
        <authorList>
            <person name="Chanderbali A."/>
            <person name="Dervinis C."/>
            <person name="Anghel I."/>
            <person name="Soltis D."/>
            <person name="Soltis P."/>
            <person name="Zapata F."/>
        </authorList>
    </citation>
    <scope>NUCLEOTIDE SEQUENCE</scope>
    <source>
        <strain evidence="6">UCBG92.1500</strain>
        <tissue evidence="6">Leaf</tissue>
    </source>
</reference>
<keyword evidence="4" id="KW-0346">Stress response</keyword>
<evidence type="ECO:0000313" key="7">
    <source>
        <dbReference type="Proteomes" id="UP001187471"/>
    </source>
</evidence>
<dbReference type="InterPro" id="IPR018181">
    <property type="entry name" value="Heat_shock_70_CS"/>
</dbReference>
<dbReference type="PROSITE" id="PS01036">
    <property type="entry name" value="HSP70_3"/>
    <property type="match status" value="1"/>
</dbReference>
<name>A0AA88R5J1_9ASTE</name>
<dbReference type="GO" id="GO:0140662">
    <property type="term" value="F:ATP-dependent protein folding chaperone"/>
    <property type="evidence" value="ECO:0007669"/>
    <property type="project" value="InterPro"/>
</dbReference>
<comment type="similarity">
    <text evidence="1 5">Belongs to the heat shock protein 70 family.</text>
</comment>
<gene>
    <name evidence="6" type="ORF">RJ640_010442</name>
</gene>
<evidence type="ECO:0000256" key="3">
    <source>
        <dbReference type="ARBA" id="ARBA00022840"/>
    </source>
</evidence>
<dbReference type="PANTHER" id="PTHR19375">
    <property type="entry name" value="HEAT SHOCK PROTEIN 70KDA"/>
    <property type="match status" value="1"/>
</dbReference>
<dbReference type="Pfam" id="PF00012">
    <property type="entry name" value="HSP70"/>
    <property type="match status" value="2"/>
</dbReference>
<dbReference type="InterPro" id="IPR013126">
    <property type="entry name" value="Hsp_70_fam"/>
</dbReference>
<dbReference type="PRINTS" id="PR00301">
    <property type="entry name" value="HEATSHOCK70"/>
</dbReference>